<dbReference type="RefSeq" id="XP_044569832.1">
    <property type="nucleotide sequence ID" value="XM_044704679.1"/>
</dbReference>
<evidence type="ECO:0000259" key="6">
    <source>
        <dbReference type="Pfam" id="PF02463"/>
    </source>
</evidence>
<dbReference type="EMBL" id="VFQX01000001">
    <property type="protein sequence ID" value="KAF0985119.1"/>
    <property type="molecule type" value="Genomic_DNA"/>
</dbReference>
<comment type="similarity">
    <text evidence="3">Belongs to the SMC family.</text>
</comment>
<evidence type="ECO:0000256" key="2">
    <source>
        <dbReference type="ARBA" id="ARBA00023054"/>
    </source>
</evidence>
<feature type="domain" description="RecF/RecN/SMC N-terminal" evidence="6">
    <location>
        <begin position="114"/>
        <end position="1275"/>
    </location>
</feature>
<evidence type="ECO:0000256" key="1">
    <source>
        <dbReference type="ARBA" id="ARBA00004123"/>
    </source>
</evidence>
<dbReference type="VEuPathDB" id="AmoebaDB:FDP41_000158"/>
<organism evidence="8 9">
    <name type="scientific">Naegleria fowleri</name>
    <name type="common">Brain eating amoeba</name>
    <dbReference type="NCBI Taxonomy" id="5763"/>
    <lineage>
        <taxon>Eukaryota</taxon>
        <taxon>Discoba</taxon>
        <taxon>Heterolobosea</taxon>
        <taxon>Tetramitia</taxon>
        <taxon>Eutetramitia</taxon>
        <taxon>Vahlkampfiidae</taxon>
        <taxon>Naegleria</taxon>
    </lineage>
</organism>
<evidence type="ECO:0000256" key="3">
    <source>
        <dbReference type="PIRNR" id="PIRNR005719"/>
    </source>
</evidence>
<protein>
    <recommendedName>
        <fullName evidence="3">Structural maintenance of chromosomes protein</fullName>
    </recommendedName>
</protein>
<keyword evidence="3" id="KW-0539">Nucleus</keyword>
<keyword evidence="2 4" id="KW-0175">Coiled coil</keyword>
<comment type="caution">
    <text evidence="8">The sequence shown here is derived from an EMBL/GenBank/DDBJ whole genome shotgun (WGS) entry which is preliminary data.</text>
</comment>
<feature type="region of interest" description="Disordered" evidence="5">
    <location>
        <begin position="1"/>
        <end position="86"/>
    </location>
</feature>
<feature type="coiled-coil region" evidence="4">
    <location>
        <begin position="980"/>
        <end position="1007"/>
    </location>
</feature>
<dbReference type="VEuPathDB" id="AmoebaDB:NF0011640"/>
<dbReference type="VEuPathDB" id="AmoebaDB:NfTy_025360"/>
<dbReference type="InterPro" id="IPR024704">
    <property type="entry name" value="SMC"/>
</dbReference>
<dbReference type="InterPro" id="IPR036277">
    <property type="entry name" value="SMC_hinge_sf"/>
</dbReference>
<evidence type="ECO:0000256" key="4">
    <source>
        <dbReference type="SAM" id="Coils"/>
    </source>
</evidence>
<feature type="coiled-coil region" evidence="4">
    <location>
        <begin position="810"/>
        <end position="868"/>
    </location>
</feature>
<feature type="compositionally biased region" description="Basic and acidic residues" evidence="5">
    <location>
        <begin position="24"/>
        <end position="33"/>
    </location>
</feature>
<comment type="subcellular location">
    <subcellularLocation>
        <location evidence="1 3">Nucleus</location>
    </subcellularLocation>
</comment>
<evidence type="ECO:0000256" key="5">
    <source>
        <dbReference type="SAM" id="MobiDB-lite"/>
    </source>
</evidence>
<dbReference type="InterPro" id="IPR010935">
    <property type="entry name" value="SMC_hinge"/>
</dbReference>
<dbReference type="OrthoDB" id="552327at2759"/>
<feature type="coiled-coil region" evidence="4">
    <location>
        <begin position="561"/>
        <end position="595"/>
    </location>
</feature>
<dbReference type="GO" id="GO:0005524">
    <property type="term" value="F:ATP binding"/>
    <property type="evidence" value="ECO:0007669"/>
    <property type="project" value="InterPro"/>
</dbReference>
<dbReference type="GO" id="GO:0005694">
    <property type="term" value="C:chromosome"/>
    <property type="evidence" value="ECO:0007669"/>
    <property type="project" value="InterPro"/>
</dbReference>
<sequence>MPPKKVIRDSSSESEDDQVAPSDQLDKRTDKKKITIRTRKRRVLSDAESNSESDEDSQEAKSILSDQSSSEHESGDEFDEDNEEDPELRFKKIERSVLEKACINKETAPNQLVVHTIELQNFKSYRDVCTVGPFSSDLNCIIGSNGSGKSNIIDAICFVFGFDSKDLRAKNLAQLVNNHVPNSTNDTYVKISFHLINRERNEKLDWFEVERRIKPGDHGASHYFITDGTGARKASKKDVKLLLTKHGVDFDYPDRFIVLQHNTIKLVKQNPNEMMSYLEHLFGTDQLKDQVKQIDIEITENSKQLETIDNERQSILKDLEIIKPKVQQYEQYISLKENVDKLSSELETAKWRCNNSKLESSRLSLESAEKELSKLQSDLHNTEIEKNKLAKKRDSLTKEFETTEENLKELKNVIKFNQKTLAKKKAAHATISRNVHDVSKNLKKLSDNIDKARDEEEKIAQQIQTIERSITSDQRQQEIVESERKALTEVILRDTKMQEYKNTYEQVEQIKGAQDYQNLLLKEQKLSLVMKEIESTKHRVDTTKCETEILAGEILSMESQELQLKSDIENNQRTLEKLMNRHRELQILKDQLCQQQMISEMSLKHINEHNERYRFVRSIQEMKQQSTSGIFGILSDLYELKDEKYSDAVNSALYPLLKNTVIVKSRDTALNIVNTFSKKKIGIVACEILDELPPINSKSERNMEGPDLIPMMDVIVCDSALKPLLFKHTGNWYITSTISSAKKYSHSGCKKNIVTLNGEIFKSFGEISTCAVSKSALSSNEMFIRSRSCSKLWGHTKDASQTEHALKEIQNRITENAKEIEKNRICLEDEEIVLRTNNTKLQQVTEKKEQLKKDMDTALKQISNYNLELSSQYEIMSNFKLHAHEEQLLDSYRQSIRTLELVLEKDQTNSVLQHISKLREFDALKTNLEYNIRSNSEKLKKLKKKQIGFPQHFTSLCKQKELMESELSSLNESLTSSEDFKIEEQRITKLEKQQAATQEELRLIKAKIVEASSQQDELLSNIESMQTAIKKKEKFISEMNETIKSLQSLVQKKPIGLKKTNDDVDIDHEEKNIKKLEAQLKFKLEELSKITKDLDMDCIQKQKKLKKNMKDQTKRYNRTMKGIERASTLKTKLLHLRFEVFHKVCNRINNTLSQIYKDMGINNNCYISYCENKTTAFEKGVTIYCKPNGSEWIPFSKLSGGQMNLCCAILSLSMMKSFPTPICFFDEMDASLDSINVEMLSKIILEYSKNTQFICISFKFYEKAHHIIGVYHHAQTSCAVPLVIEDK</sequence>
<evidence type="ECO:0000313" key="8">
    <source>
        <dbReference type="EMBL" id="KAF0985119.1"/>
    </source>
</evidence>
<dbReference type="SUPFAM" id="SSF75553">
    <property type="entry name" value="Smc hinge domain"/>
    <property type="match status" value="1"/>
</dbReference>
<dbReference type="OMA" id="ASAWRIQ"/>
<keyword evidence="9" id="KW-1185">Reference proteome</keyword>
<dbReference type="InterPro" id="IPR027417">
    <property type="entry name" value="P-loop_NTPase"/>
</dbReference>
<feature type="domain" description="SMC hinge" evidence="7">
    <location>
        <begin position="628"/>
        <end position="744"/>
    </location>
</feature>
<feature type="compositionally biased region" description="Basic and acidic residues" evidence="5">
    <location>
        <begin position="1"/>
        <end position="11"/>
    </location>
</feature>
<feature type="compositionally biased region" description="Acidic residues" evidence="5">
    <location>
        <begin position="76"/>
        <end position="86"/>
    </location>
</feature>
<proteinExistence type="inferred from homology"/>
<evidence type="ECO:0000313" key="9">
    <source>
        <dbReference type="Proteomes" id="UP000444721"/>
    </source>
</evidence>
<dbReference type="GeneID" id="68107376"/>
<feature type="coiled-coil region" evidence="4">
    <location>
        <begin position="332"/>
        <end position="469"/>
    </location>
</feature>
<dbReference type="Gene3D" id="3.40.50.300">
    <property type="entry name" value="P-loop containing nucleotide triphosphate hydrolases"/>
    <property type="match status" value="2"/>
</dbReference>
<gene>
    <name evidence="8" type="ORF">FDP41_000158</name>
</gene>
<dbReference type="Pfam" id="PF02463">
    <property type="entry name" value="SMC_N"/>
    <property type="match status" value="1"/>
</dbReference>
<dbReference type="Gene3D" id="1.20.1060.20">
    <property type="match status" value="1"/>
</dbReference>
<dbReference type="Pfam" id="PF06470">
    <property type="entry name" value="SMC_hinge"/>
    <property type="match status" value="1"/>
</dbReference>
<dbReference type="Gene3D" id="3.30.70.1620">
    <property type="match status" value="1"/>
</dbReference>
<accession>A0A6A5CIL7</accession>
<dbReference type="SUPFAM" id="SSF52540">
    <property type="entry name" value="P-loop containing nucleoside triphosphate hydrolases"/>
    <property type="match status" value="2"/>
</dbReference>
<dbReference type="InterPro" id="IPR003395">
    <property type="entry name" value="RecF/RecN/SMC_N"/>
</dbReference>
<dbReference type="PIRSF" id="PIRSF005719">
    <property type="entry name" value="SMC"/>
    <property type="match status" value="1"/>
</dbReference>
<feature type="coiled-coil region" evidence="4">
    <location>
        <begin position="1066"/>
        <end position="1126"/>
    </location>
</feature>
<dbReference type="PANTHER" id="PTHR18937">
    <property type="entry name" value="STRUCTURAL MAINTENANCE OF CHROMOSOMES SMC FAMILY MEMBER"/>
    <property type="match status" value="1"/>
</dbReference>
<dbReference type="GO" id="GO:0051276">
    <property type="term" value="P:chromosome organization"/>
    <property type="evidence" value="ECO:0007669"/>
    <property type="project" value="InterPro"/>
</dbReference>
<name>A0A6A5CIL7_NAEFO</name>
<reference evidence="8 9" key="1">
    <citation type="journal article" date="2019" name="Sci. Rep.">
        <title>Nanopore sequencing improves the draft genome of the human pathogenic amoeba Naegleria fowleri.</title>
        <authorList>
            <person name="Liechti N."/>
            <person name="Schurch N."/>
            <person name="Bruggmann R."/>
            <person name="Wittwer M."/>
        </authorList>
    </citation>
    <scope>NUCLEOTIDE SEQUENCE [LARGE SCALE GENOMIC DNA]</scope>
    <source>
        <strain evidence="8 9">ATCC 30894</strain>
    </source>
</reference>
<dbReference type="GO" id="GO:0005634">
    <property type="term" value="C:nucleus"/>
    <property type="evidence" value="ECO:0007669"/>
    <property type="project" value="UniProtKB-SubCell"/>
</dbReference>
<evidence type="ECO:0000259" key="7">
    <source>
        <dbReference type="Pfam" id="PF06470"/>
    </source>
</evidence>
<dbReference type="Proteomes" id="UP000444721">
    <property type="component" value="Unassembled WGS sequence"/>
</dbReference>